<dbReference type="PANTHER" id="PTHR48050">
    <property type="entry name" value="STEROL 3-BETA-GLUCOSYLTRANSFERASE"/>
    <property type="match status" value="1"/>
</dbReference>
<feature type="domain" description="Glycosyltransferase family 28 N-terminal" evidence="2">
    <location>
        <begin position="3"/>
        <end position="60"/>
    </location>
</feature>
<feature type="domain" description="Erythromycin biosynthesis protein CIII-like C-terminal" evidence="3">
    <location>
        <begin position="311"/>
        <end position="413"/>
    </location>
</feature>
<evidence type="ECO:0000313" key="5">
    <source>
        <dbReference type="Proteomes" id="UP000654471"/>
    </source>
</evidence>
<dbReference type="InterPro" id="IPR010610">
    <property type="entry name" value="EryCIII-like_C"/>
</dbReference>
<dbReference type="CDD" id="cd03784">
    <property type="entry name" value="GT1_Gtf-like"/>
    <property type="match status" value="1"/>
</dbReference>
<dbReference type="SUPFAM" id="SSF53756">
    <property type="entry name" value="UDP-Glycosyltransferase/glycogen phosphorylase"/>
    <property type="match status" value="1"/>
</dbReference>
<keyword evidence="1 4" id="KW-0808">Transferase</keyword>
<accession>A0ABQ2VFD9</accession>
<dbReference type="Pfam" id="PF06722">
    <property type="entry name" value="EryCIII-like_C"/>
    <property type="match status" value="1"/>
</dbReference>
<evidence type="ECO:0000313" key="4">
    <source>
        <dbReference type="EMBL" id="GGU84279.1"/>
    </source>
</evidence>
<evidence type="ECO:0000259" key="2">
    <source>
        <dbReference type="Pfam" id="PF03033"/>
    </source>
</evidence>
<evidence type="ECO:0000259" key="3">
    <source>
        <dbReference type="Pfam" id="PF06722"/>
    </source>
</evidence>
<proteinExistence type="predicted"/>
<dbReference type="InterPro" id="IPR004276">
    <property type="entry name" value="GlycoTrans_28_N"/>
</dbReference>
<reference evidence="5" key="1">
    <citation type="journal article" date="2019" name="Int. J. Syst. Evol. Microbiol.">
        <title>The Global Catalogue of Microorganisms (GCM) 10K type strain sequencing project: providing services to taxonomists for standard genome sequencing and annotation.</title>
        <authorList>
            <consortium name="The Broad Institute Genomics Platform"/>
            <consortium name="The Broad Institute Genome Sequencing Center for Infectious Disease"/>
            <person name="Wu L."/>
            <person name="Ma J."/>
        </authorList>
    </citation>
    <scope>NUCLEOTIDE SEQUENCE [LARGE SCALE GENOMIC DNA]</scope>
    <source>
        <strain evidence="5">JCM 3399</strain>
    </source>
</reference>
<dbReference type="Proteomes" id="UP000654471">
    <property type="component" value="Unassembled WGS sequence"/>
</dbReference>
<evidence type="ECO:0000256" key="1">
    <source>
        <dbReference type="ARBA" id="ARBA00022679"/>
    </source>
</evidence>
<dbReference type="GO" id="GO:0016740">
    <property type="term" value="F:transferase activity"/>
    <property type="evidence" value="ECO:0007669"/>
    <property type="project" value="UniProtKB-KW"/>
</dbReference>
<protein>
    <submittedName>
        <fullName evidence="4">Glycosyl transferase family 1</fullName>
    </submittedName>
</protein>
<dbReference type="Gene3D" id="3.40.50.2000">
    <property type="entry name" value="Glycogen Phosphorylase B"/>
    <property type="match status" value="2"/>
</dbReference>
<dbReference type="InterPro" id="IPR002213">
    <property type="entry name" value="UDP_glucos_trans"/>
</dbReference>
<comment type="caution">
    <text evidence="4">The sequence shown here is derived from an EMBL/GenBank/DDBJ whole genome shotgun (WGS) entry which is preliminary data.</text>
</comment>
<organism evidence="4 5">
    <name type="scientific">Streptomyces albospinus</name>
    <dbReference type="NCBI Taxonomy" id="285515"/>
    <lineage>
        <taxon>Bacteria</taxon>
        <taxon>Bacillati</taxon>
        <taxon>Actinomycetota</taxon>
        <taxon>Actinomycetes</taxon>
        <taxon>Kitasatosporales</taxon>
        <taxon>Streptomycetaceae</taxon>
        <taxon>Streptomyces</taxon>
    </lineage>
</organism>
<name>A0ABQ2VFD9_9ACTN</name>
<sequence>MNVLLVTHGSRGDVQPYLALACGVKAAGHEVTLIGPSVFAELAGSAGVPYVPIVDGPLELLADPVVRRANEDRRGLRGMVRGVRWFHRSRPHYVKVLEDLIAKVKGLPRPDVVVFVPWVPAHHLAEWLKVPAVPVCFQPGWVPTPDFVNPLVPRRLPTSLSRASYAYAEWPVRRLYGSAVARLRRESLGLSGRGSKLSVLSRPDGKPATVLQAFDPGVLPGTPRYPPTTHTTGFWHLPATGEWRMPADLRSFLDAGKRPVYIGFGSMAGSRSAEKSRAVLAAVRQAGVRAVIATGWGGVMAPDDKQGRGVDDVFFVNEMPHEQVFPLMAAIVHHGGAGTTASALRSGRPQVVCPFTFDQPFWARRMHALGLAPAPLPQYDLTAGRLAEALSRVVRDRELAQGAEQFGLRAAAQDGVGKAVEVLETVVESY</sequence>
<dbReference type="InterPro" id="IPR050426">
    <property type="entry name" value="Glycosyltransferase_28"/>
</dbReference>
<keyword evidence="5" id="KW-1185">Reference proteome</keyword>
<dbReference type="PANTHER" id="PTHR48050:SF13">
    <property type="entry name" value="STEROL 3-BETA-GLUCOSYLTRANSFERASE UGT80A2"/>
    <property type="match status" value="1"/>
</dbReference>
<dbReference type="RefSeq" id="WP_189304839.1">
    <property type="nucleotide sequence ID" value="NZ_BMRP01000025.1"/>
</dbReference>
<dbReference type="Pfam" id="PF03033">
    <property type="entry name" value="Glyco_transf_28"/>
    <property type="match status" value="1"/>
</dbReference>
<dbReference type="EMBL" id="BMRP01000025">
    <property type="protein sequence ID" value="GGU84279.1"/>
    <property type="molecule type" value="Genomic_DNA"/>
</dbReference>
<gene>
    <name evidence="4" type="ORF">GCM10010211_57740</name>
</gene>